<dbReference type="EMBL" id="CM000585">
    <property type="protein sequence ID" value="EWG46917.1"/>
    <property type="molecule type" value="Genomic_DNA"/>
</dbReference>
<dbReference type="RefSeq" id="XP_018753108.1">
    <property type="nucleotide sequence ID" value="XM_018905277.1"/>
</dbReference>
<dbReference type="AlphaFoldDB" id="W7MQM3"/>
<evidence type="ECO:0000313" key="1">
    <source>
        <dbReference type="EMBL" id="EWG46917.1"/>
    </source>
</evidence>
<keyword evidence="2" id="KW-1185">Reference proteome</keyword>
<sequence length="51" mass="5584">MRQARRSSEEEQGLPLGFVMRVSANEALGAVLVIERMTGAIVDLGRARQTL</sequence>
<protein>
    <submittedName>
        <fullName evidence="1">Uncharacterized protein</fullName>
    </submittedName>
</protein>
<accession>W7MQM3</accession>
<dbReference type="GeneID" id="30072914"/>
<dbReference type="KEGG" id="fvr:FVEG_16038"/>
<reference evidence="1 2" key="1">
    <citation type="journal article" date="2010" name="Nature">
        <title>Comparative genomics reveals mobile pathogenicity chromosomes in Fusarium.</title>
        <authorList>
            <person name="Ma L.J."/>
            <person name="van der Does H.C."/>
            <person name="Borkovich K.A."/>
            <person name="Coleman J.J."/>
            <person name="Daboussi M.J."/>
            <person name="Di Pietro A."/>
            <person name="Dufresne M."/>
            <person name="Freitag M."/>
            <person name="Grabherr M."/>
            <person name="Henrissat B."/>
            <person name="Houterman P.M."/>
            <person name="Kang S."/>
            <person name="Shim W.B."/>
            <person name="Woloshuk C."/>
            <person name="Xie X."/>
            <person name="Xu J.R."/>
            <person name="Antoniw J."/>
            <person name="Baker S.E."/>
            <person name="Bluhm B.H."/>
            <person name="Breakspear A."/>
            <person name="Brown D.W."/>
            <person name="Butchko R.A."/>
            <person name="Chapman S."/>
            <person name="Coulson R."/>
            <person name="Coutinho P.M."/>
            <person name="Danchin E.G."/>
            <person name="Diener A."/>
            <person name="Gale L.R."/>
            <person name="Gardiner D.M."/>
            <person name="Goff S."/>
            <person name="Hammond-Kosack K.E."/>
            <person name="Hilburn K."/>
            <person name="Hua-Van A."/>
            <person name="Jonkers W."/>
            <person name="Kazan K."/>
            <person name="Kodira C.D."/>
            <person name="Koehrsen M."/>
            <person name="Kumar L."/>
            <person name="Lee Y.H."/>
            <person name="Li L."/>
            <person name="Manners J.M."/>
            <person name="Miranda-Saavedra D."/>
            <person name="Mukherjee M."/>
            <person name="Park G."/>
            <person name="Park J."/>
            <person name="Park S.Y."/>
            <person name="Proctor R.H."/>
            <person name="Regev A."/>
            <person name="Ruiz-Roldan M.C."/>
            <person name="Sain D."/>
            <person name="Sakthikumar S."/>
            <person name="Sykes S."/>
            <person name="Schwartz D.C."/>
            <person name="Turgeon B.G."/>
            <person name="Wapinski I."/>
            <person name="Yoder O."/>
            <person name="Young S."/>
            <person name="Zeng Q."/>
            <person name="Zhou S."/>
            <person name="Galagan J."/>
            <person name="Cuomo C.A."/>
            <person name="Kistler H.C."/>
            <person name="Rep M."/>
        </authorList>
    </citation>
    <scope>NUCLEOTIDE SEQUENCE [LARGE SCALE GENOMIC DNA]</scope>
    <source>
        <strain evidence="2">M3125 / FGSC 7600</strain>
    </source>
</reference>
<dbReference type="EMBL" id="DS022250">
    <property type="protein sequence ID" value="EWG46917.1"/>
    <property type="molecule type" value="Genomic_DNA"/>
</dbReference>
<evidence type="ECO:0000313" key="2">
    <source>
        <dbReference type="Proteomes" id="UP000009096"/>
    </source>
</evidence>
<dbReference type="Proteomes" id="UP000009096">
    <property type="component" value="Chromosome 8"/>
</dbReference>
<name>W7MQM3_GIBM7</name>
<proteinExistence type="predicted"/>
<dbReference type="VEuPathDB" id="FungiDB:FVEG_16038"/>
<gene>
    <name evidence="1" type="ORF">FVEG_16038</name>
</gene>
<organism evidence="1 2">
    <name type="scientific">Gibberella moniliformis (strain M3125 / FGSC 7600)</name>
    <name type="common">Maize ear and stalk rot fungus</name>
    <name type="synonym">Fusarium verticillioides</name>
    <dbReference type="NCBI Taxonomy" id="334819"/>
    <lineage>
        <taxon>Eukaryota</taxon>
        <taxon>Fungi</taxon>
        <taxon>Dikarya</taxon>
        <taxon>Ascomycota</taxon>
        <taxon>Pezizomycotina</taxon>
        <taxon>Sordariomycetes</taxon>
        <taxon>Hypocreomycetidae</taxon>
        <taxon>Hypocreales</taxon>
        <taxon>Nectriaceae</taxon>
        <taxon>Fusarium</taxon>
        <taxon>Fusarium fujikuroi species complex</taxon>
    </lineage>
</organism>